<feature type="domain" description="RRM" evidence="7">
    <location>
        <begin position="2"/>
        <end position="79"/>
    </location>
</feature>
<evidence type="ECO:0000256" key="3">
    <source>
        <dbReference type="ARBA" id="ARBA00022884"/>
    </source>
</evidence>
<keyword evidence="2" id="KW-0677">Repeat</keyword>
<dbReference type="CDD" id="cd12317">
    <property type="entry name" value="RRM4_RBM19_RRM3_MRD1"/>
    <property type="match status" value="1"/>
</dbReference>
<comment type="subcellular location">
    <subcellularLocation>
        <location evidence="1">Nucleus</location>
    </subcellularLocation>
</comment>
<sequence>MSRVVIKNLPSKCTEDTVRKFFKDYDPITDVSFKYTKDGVFRKFAFVGFDCDEKAQEVIKKYNQSFFGSSRIVVEECAPIDERNRIRPWSKHSKGSTAYKRIHGDDDVLENVNGKKFKSNKGISFKYENDPLFAEFLKVRGVKLDKKEETEEENSEEFLLNAIETYKGDKSVSLIFRGLPTSIKQTNLKEWLSPIRIKSCFFVNAGSEAFGFVQFNRPGDAKKALQRTNQFLGGFKVRICKFPEDAKPKEHNDEEMEDIDFEAERKKITDKILDTGRLFLRNLPYVCTGDDLTFLFKKYGELIDVQCVVNRQTGQCKGFAVITFMFPENALTAYTELDGTVFKGRMLHILPGEEKLEESGDQGGEKVLSKFQKEKNQKKEAAGKAFSWNTLFLGANAVADTLAEKLAIQKSDFLEGDDKNSAAVRMSLAETRLVNETRDFLIKNGVCLDAFSRPVTKRSDSVMIVKNLSAATDSEELKRMFERFGEIKRFLLPPECKVTGLVEFKLAVDAKKAFKGLAYSKYRTLPLYLEWAPSDVFNKDSEEEVKPTEPEVGTSQLNKQKKRALKLKEKYGDKFNKEAEDDDNEEEVDDEEEDNAAEEEDVKEEVKDEVKEEKEETDAGNGRTLFVKNLNFDTTDEGLKKFFSKGYKVTLAEVSKKEGKKAKSKLLSMGFGFVTFASVEDAEKALRKLQGALLDGHAVELKRSRRTDLIDHSDELKRKEVNNLKQGECTKILVRNIPFQASEKEIKALFTSFGEIKFVRLPRKVASASKHRGFCFVDFVSKLDAKTAFDALVHSTHLYGRRLVLEWAKESETIDEIRERTNKKFNDKPDRGPTTRRQIRGVVEEGMEKASKLD</sequence>
<dbReference type="PROSITE" id="PS50102">
    <property type="entry name" value="RRM"/>
    <property type="match status" value="5"/>
</dbReference>
<keyword evidence="9" id="KW-1185">Reference proteome</keyword>
<dbReference type="Proteomes" id="UP000783686">
    <property type="component" value="Unassembled WGS sequence"/>
</dbReference>
<dbReference type="SUPFAM" id="SSF54928">
    <property type="entry name" value="RNA-binding domain, RBD"/>
    <property type="match status" value="6"/>
</dbReference>
<feature type="compositionally biased region" description="Acidic residues" evidence="6">
    <location>
        <begin position="579"/>
        <end position="603"/>
    </location>
</feature>
<reference evidence="8" key="1">
    <citation type="submission" date="2020-09" db="EMBL/GenBank/DDBJ databases">
        <authorList>
            <person name="Kikuchi T."/>
        </authorList>
    </citation>
    <scope>NUCLEOTIDE SEQUENCE</scope>
    <source>
        <strain evidence="8">SH1</strain>
    </source>
</reference>
<name>A0A811KVV2_9BILA</name>
<dbReference type="CDD" id="cd00590">
    <property type="entry name" value="RRM_SF"/>
    <property type="match status" value="1"/>
</dbReference>
<accession>A0A811KVV2</accession>
<dbReference type="Pfam" id="PF00076">
    <property type="entry name" value="RRM_1"/>
    <property type="match status" value="6"/>
</dbReference>
<dbReference type="InterPro" id="IPR000504">
    <property type="entry name" value="RRM_dom"/>
</dbReference>
<evidence type="ECO:0000256" key="4">
    <source>
        <dbReference type="ARBA" id="ARBA00023242"/>
    </source>
</evidence>
<feature type="domain" description="RRM" evidence="7">
    <location>
        <begin position="276"/>
        <end position="354"/>
    </location>
</feature>
<protein>
    <recommendedName>
        <fullName evidence="7">RRM domain-containing protein</fullName>
    </recommendedName>
</protein>
<evidence type="ECO:0000256" key="6">
    <source>
        <dbReference type="SAM" id="MobiDB-lite"/>
    </source>
</evidence>
<dbReference type="EMBL" id="CAJFDH010000004">
    <property type="protein sequence ID" value="CAD5219002.1"/>
    <property type="molecule type" value="Genomic_DNA"/>
</dbReference>
<feature type="compositionally biased region" description="Basic and acidic residues" evidence="6">
    <location>
        <begin position="819"/>
        <end position="833"/>
    </location>
</feature>
<evidence type="ECO:0000313" key="8">
    <source>
        <dbReference type="EMBL" id="CAD5219002.1"/>
    </source>
</evidence>
<dbReference type="InterPro" id="IPR034423">
    <property type="entry name" value="RBM19_RRM5"/>
</dbReference>
<dbReference type="InterPro" id="IPR051945">
    <property type="entry name" value="RRM_MRD1_RNA_proc_ribogen"/>
</dbReference>
<dbReference type="CDD" id="cd12318">
    <property type="entry name" value="RRM5_RBM19_like"/>
    <property type="match status" value="1"/>
</dbReference>
<organism evidence="8 9">
    <name type="scientific">Bursaphelenchus okinawaensis</name>
    <dbReference type="NCBI Taxonomy" id="465554"/>
    <lineage>
        <taxon>Eukaryota</taxon>
        <taxon>Metazoa</taxon>
        <taxon>Ecdysozoa</taxon>
        <taxon>Nematoda</taxon>
        <taxon>Chromadorea</taxon>
        <taxon>Rhabditida</taxon>
        <taxon>Tylenchina</taxon>
        <taxon>Tylenchomorpha</taxon>
        <taxon>Aphelenchoidea</taxon>
        <taxon>Aphelenchoididae</taxon>
        <taxon>Bursaphelenchus</taxon>
    </lineage>
</organism>
<feature type="domain" description="RRM" evidence="7">
    <location>
        <begin position="623"/>
        <end position="706"/>
    </location>
</feature>
<evidence type="ECO:0000256" key="2">
    <source>
        <dbReference type="ARBA" id="ARBA00022737"/>
    </source>
</evidence>
<feature type="region of interest" description="Disordered" evidence="6">
    <location>
        <begin position="541"/>
        <end position="560"/>
    </location>
</feature>
<dbReference type="AlphaFoldDB" id="A0A811KVV2"/>
<dbReference type="PANTHER" id="PTHR48039">
    <property type="entry name" value="RNA-BINDING MOTIF PROTEIN 14B"/>
    <property type="match status" value="1"/>
</dbReference>
<feature type="compositionally biased region" description="Basic and acidic residues" evidence="6">
    <location>
        <begin position="842"/>
        <end position="854"/>
    </location>
</feature>
<feature type="region of interest" description="Disordered" evidence="6">
    <location>
        <begin position="575"/>
        <end position="619"/>
    </location>
</feature>
<dbReference type="Gene3D" id="3.30.70.330">
    <property type="match status" value="6"/>
</dbReference>
<evidence type="ECO:0000256" key="1">
    <source>
        <dbReference type="ARBA" id="ARBA00004123"/>
    </source>
</evidence>
<gene>
    <name evidence="8" type="ORF">BOKJ2_LOCUS8212</name>
</gene>
<dbReference type="EMBL" id="CAJFCW020000004">
    <property type="protein sequence ID" value="CAG9112267.1"/>
    <property type="molecule type" value="Genomic_DNA"/>
</dbReference>
<dbReference type="Proteomes" id="UP000614601">
    <property type="component" value="Unassembled WGS sequence"/>
</dbReference>
<keyword evidence="3 5" id="KW-0694">RNA-binding</keyword>
<dbReference type="InterPro" id="IPR012677">
    <property type="entry name" value="Nucleotide-bd_a/b_plait_sf"/>
</dbReference>
<dbReference type="PANTHER" id="PTHR48039:SF5">
    <property type="entry name" value="RNA-BINDING PROTEIN 28"/>
    <property type="match status" value="1"/>
</dbReference>
<dbReference type="GO" id="GO:0003729">
    <property type="term" value="F:mRNA binding"/>
    <property type="evidence" value="ECO:0007669"/>
    <property type="project" value="TreeGrafter"/>
</dbReference>
<dbReference type="InterPro" id="IPR035979">
    <property type="entry name" value="RBD_domain_sf"/>
</dbReference>
<proteinExistence type="predicted"/>
<feature type="compositionally biased region" description="Basic and acidic residues" evidence="6">
    <location>
        <begin position="604"/>
        <end position="614"/>
    </location>
</feature>
<dbReference type="GO" id="GO:0005730">
    <property type="term" value="C:nucleolus"/>
    <property type="evidence" value="ECO:0007669"/>
    <property type="project" value="TreeGrafter"/>
</dbReference>
<evidence type="ECO:0000313" key="9">
    <source>
        <dbReference type="Proteomes" id="UP000614601"/>
    </source>
</evidence>
<feature type="region of interest" description="Disordered" evidence="6">
    <location>
        <begin position="819"/>
        <end position="854"/>
    </location>
</feature>
<evidence type="ECO:0000259" key="7">
    <source>
        <dbReference type="PROSITE" id="PS50102"/>
    </source>
</evidence>
<dbReference type="SMART" id="SM00360">
    <property type="entry name" value="RRM"/>
    <property type="match status" value="6"/>
</dbReference>
<feature type="domain" description="RRM" evidence="7">
    <location>
        <begin position="461"/>
        <end position="534"/>
    </location>
</feature>
<evidence type="ECO:0000256" key="5">
    <source>
        <dbReference type="PROSITE-ProRule" id="PRU00176"/>
    </source>
</evidence>
<feature type="domain" description="RRM" evidence="7">
    <location>
        <begin position="730"/>
        <end position="810"/>
    </location>
</feature>
<dbReference type="OrthoDB" id="439639at2759"/>
<comment type="caution">
    <text evidence="8">The sequence shown here is derived from an EMBL/GenBank/DDBJ whole genome shotgun (WGS) entry which is preliminary data.</text>
</comment>
<keyword evidence="4" id="KW-0539">Nucleus</keyword>